<evidence type="ECO:0000313" key="2">
    <source>
        <dbReference type="EMBL" id="OIQ50549.1"/>
    </source>
</evidence>
<dbReference type="Pfam" id="PF13577">
    <property type="entry name" value="SnoaL_4"/>
    <property type="match status" value="1"/>
</dbReference>
<dbReference type="SUPFAM" id="SSF54427">
    <property type="entry name" value="NTF2-like"/>
    <property type="match status" value="1"/>
</dbReference>
<evidence type="ECO:0000259" key="1">
    <source>
        <dbReference type="Pfam" id="PF13577"/>
    </source>
</evidence>
<dbReference type="InterPro" id="IPR032710">
    <property type="entry name" value="NTF2-like_dom_sf"/>
</dbReference>
<accession>A0A1J5MVA5</accession>
<sequence>MDNRFNGDQISALFAEDATWQVGEDQAAQTGREEIKRLCVNLAKQISWSIHYFFPSEIEIGEDGMTAKASFYILDFQTLKNEAGEDEAYKFTGTFNDTFSKIDGAWYFQNIKGTIDVVTPWTESWVDKPFIPDFFAKDK</sequence>
<name>A0A1J5MVA5_9BACT</name>
<gene>
    <name evidence="2" type="ORF">BerOc1_02489</name>
</gene>
<dbReference type="EMBL" id="LKAQ01000004">
    <property type="protein sequence ID" value="OIQ50549.1"/>
    <property type="molecule type" value="Genomic_DNA"/>
</dbReference>
<feature type="domain" description="SnoaL-like" evidence="1">
    <location>
        <begin position="8"/>
        <end position="110"/>
    </location>
</feature>
<keyword evidence="3" id="KW-1185">Reference proteome</keyword>
<dbReference type="Proteomes" id="UP000181901">
    <property type="component" value="Unassembled WGS sequence"/>
</dbReference>
<organism evidence="2 3">
    <name type="scientific">Pseudodesulfovibrio hydrargyri</name>
    <dbReference type="NCBI Taxonomy" id="2125990"/>
    <lineage>
        <taxon>Bacteria</taxon>
        <taxon>Pseudomonadati</taxon>
        <taxon>Thermodesulfobacteriota</taxon>
        <taxon>Desulfovibrionia</taxon>
        <taxon>Desulfovibrionales</taxon>
        <taxon>Desulfovibrionaceae</taxon>
    </lineage>
</organism>
<dbReference type="AlphaFoldDB" id="A0A1J5MVA5"/>
<protein>
    <recommendedName>
        <fullName evidence="1">SnoaL-like domain-containing protein</fullName>
    </recommendedName>
</protein>
<evidence type="ECO:0000313" key="3">
    <source>
        <dbReference type="Proteomes" id="UP000181901"/>
    </source>
</evidence>
<dbReference type="InterPro" id="IPR037401">
    <property type="entry name" value="SnoaL-like"/>
</dbReference>
<dbReference type="Gene3D" id="3.10.450.50">
    <property type="match status" value="1"/>
</dbReference>
<proteinExistence type="predicted"/>
<comment type="caution">
    <text evidence="2">The sequence shown here is derived from an EMBL/GenBank/DDBJ whole genome shotgun (WGS) entry which is preliminary data.</text>
</comment>
<reference evidence="2 3" key="1">
    <citation type="submission" date="2015-09" db="EMBL/GenBank/DDBJ databases">
        <title>Genome of Desulfovibrio dechloracetivorans BerOc1, a mercury methylating strain isolated from highly hydrocarbons and metals contaminated coastal sediments.</title>
        <authorList>
            <person name="Goni Urriza M."/>
            <person name="Gassie C."/>
            <person name="Bouchez O."/>
            <person name="Klopp C."/>
            <person name="Ranchou-Peyruse A."/>
            <person name="Remy G."/>
        </authorList>
    </citation>
    <scope>NUCLEOTIDE SEQUENCE [LARGE SCALE GENOMIC DNA]</scope>
    <source>
        <strain evidence="2 3">BerOc1</strain>
    </source>
</reference>